<accession>A0A8T3CCN4</accession>
<gene>
    <name evidence="1" type="ORF">KFK09_000715</name>
</gene>
<dbReference type="AlphaFoldDB" id="A0A8T3CCN4"/>
<keyword evidence="2" id="KW-1185">Reference proteome</keyword>
<sequence>MYFFVFFFGYFVAVRLLLEGVPFSCWIGSYDILIGSNDRSSLAVKVTFSLSRASSAKSRKSAESEHFGNPGLTTKRCNFPSTADFIYREIWFCILGRLVGFRSNSPEIRLRKMSFLPLGTI</sequence>
<protein>
    <submittedName>
        <fullName evidence="1">Uncharacterized protein</fullName>
    </submittedName>
</protein>
<dbReference type="EMBL" id="JAGYWB010000001">
    <property type="protein sequence ID" value="KAI0531162.1"/>
    <property type="molecule type" value="Genomic_DNA"/>
</dbReference>
<dbReference type="Proteomes" id="UP000829196">
    <property type="component" value="Unassembled WGS sequence"/>
</dbReference>
<reference evidence="1" key="1">
    <citation type="journal article" date="2022" name="Front. Genet.">
        <title>Chromosome-Scale Assembly of the Dendrobium nobile Genome Provides Insights Into the Molecular Mechanism of the Biosynthesis of the Medicinal Active Ingredient of Dendrobium.</title>
        <authorList>
            <person name="Xu Q."/>
            <person name="Niu S.-C."/>
            <person name="Li K.-L."/>
            <person name="Zheng P.-J."/>
            <person name="Zhang X.-J."/>
            <person name="Jia Y."/>
            <person name="Liu Y."/>
            <person name="Niu Y.-X."/>
            <person name="Yu L.-H."/>
            <person name="Chen D.-F."/>
            <person name="Zhang G.-Q."/>
        </authorList>
    </citation>
    <scope>NUCLEOTIDE SEQUENCE</scope>
    <source>
        <tissue evidence="1">Leaf</tissue>
    </source>
</reference>
<name>A0A8T3CCN4_DENNO</name>
<comment type="caution">
    <text evidence="1">The sequence shown here is derived from an EMBL/GenBank/DDBJ whole genome shotgun (WGS) entry which is preliminary data.</text>
</comment>
<evidence type="ECO:0000313" key="1">
    <source>
        <dbReference type="EMBL" id="KAI0531162.1"/>
    </source>
</evidence>
<proteinExistence type="predicted"/>
<evidence type="ECO:0000313" key="2">
    <source>
        <dbReference type="Proteomes" id="UP000829196"/>
    </source>
</evidence>
<organism evidence="1 2">
    <name type="scientific">Dendrobium nobile</name>
    <name type="common">Orchid</name>
    <dbReference type="NCBI Taxonomy" id="94219"/>
    <lineage>
        <taxon>Eukaryota</taxon>
        <taxon>Viridiplantae</taxon>
        <taxon>Streptophyta</taxon>
        <taxon>Embryophyta</taxon>
        <taxon>Tracheophyta</taxon>
        <taxon>Spermatophyta</taxon>
        <taxon>Magnoliopsida</taxon>
        <taxon>Liliopsida</taxon>
        <taxon>Asparagales</taxon>
        <taxon>Orchidaceae</taxon>
        <taxon>Epidendroideae</taxon>
        <taxon>Malaxideae</taxon>
        <taxon>Dendrobiinae</taxon>
        <taxon>Dendrobium</taxon>
    </lineage>
</organism>